<evidence type="ECO:0000313" key="1">
    <source>
        <dbReference type="EMBL" id="PVD32348.1"/>
    </source>
</evidence>
<organism evidence="1 2">
    <name type="scientific">Pomacea canaliculata</name>
    <name type="common">Golden apple snail</name>
    <dbReference type="NCBI Taxonomy" id="400727"/>
    <lineage>
        <taxon>Eukaryota</taxon>
        <taxon>Metazoa</taxon>
        <taxon>Spiralia</taxon>
        <taxon>Lophotrochozoa</taxon>
        <taxon>Mollusca</taxon>
        <taxon>Gastropoda</taxon>
        <taxon>Caenogastropoda</taxon>
        <taxon>Architaenioglossa</taxon>
        <taxon>Ampullarioidea</taxon>
        <taxon>Ampullariidae</taxon>
        <taxon>Pomacea</taxon>
    </lineage>
</organism>
<dbReference type="OrthoDB" id="10037120at2759"/>
<name>A0A2T7PG03_POMCA</name>
<proteinExistence type="predicted"/>
<dbReference type="EMBL" id="PZQS01000004">
    <property type="protein sequence ID" value="PVD32348.1"/>
    <property type="molecule type" value="Genomic_DNA"/>
</dbReference>
<evidence type="ECO:0000313" key="2">
    <source>
        <dbReference type="Proteomes" id="UP000245119"/>
    </source>
</evidence>
<comment type="caution">
    <text evidence="1">The sequence shown here is derived from an EMBL/GenBank/DDBJ whole genome shotgun (WGS) entry which is preliminary data.</text>
</comment>
<reference evidence="1 2" key="1">
    <citation type="submission" date="2018-04" db="EMBL/GenBank/DDBJ databases">
        <title>The genome of golden apple snail Pomacea canaliculata provides insight into stress tolerance and invasive adaptation.</title>
        <authorList>
            <person name="Liu C."/>
            <person name="Liu B."/>
            <person name="Ren Y."/>
            <person name="Zhang Y."/>
            <person name="Wang H."/>
            <person name="Li S."/>
            <person name="Jiang F."/>
            <person name="Yin L."/>
            <person name="Zhang G."/>
            <person name="Qian W."/>
            <person name="Fan W."/>
        </authorList>
    </citation>
    <scope>NUCLEOTIDE SEQUENCE [LARGE SCALE GENOMIC DNA]</scope>
    <source>
        <strain evidence="1">SZHN2017</strain>
        <tissue evidence="1">Muscle</tissue>
    </source>
</reference>
<dbReference type="Proteomes" id="UP000245119">
    <property type="component" value="Linkage Group LG4"/>
</dbReference>
<dbReference type="AlphaFoldDB" id="A0A2T7PG03"/>
<dbReference type="InterPro" id="IPR035897">
    <property type="entry name" value="Toll_tir_struct_dom_sf"/>
</dbReference>
<evidence type="ECO:0008006" key="3">
    <source>
        <dbReference type="Google" id="ProtNLM"/>
    </source>
</evidence>
<dbReference type="SUPFAM" id="SSF52200">
    <property type="entry name" value="Toll/Interleukin receptor TIR domain"/>
    <property type="match status" value="1"/>
</dbReference>
<protein>
    <recommendedName>
        <fullName evidence="3">TIR domain-containing protein</fullName>
    </recommendedName>
</protein>
<dbReference type="STRING" id="400727.A0A2T7PG03"/>
<keyword evidence="2" id="KW-1185">Reference proteome</keyword>
<gene>
    <name evidence="1" type="ORF">C0Q70_07781</name>
</gene>
<sequence length="227" mass="25515">MPKIQAVDSADIVVTFVSDDYMASVQHRHELHTALCRQRMTKDRRVLYLIQANHTKHLPTYAHILPHSINIGDNIWMRMSKKMPEASEKILVDLFEGRSTFSCLKPQAVEWPTNIVNLLQLRHHAEARCVSLEQCLIPLGVISETFHDGIKEPSPSATPDKALANDISRASVKQSSENENISTTSSATHKEKKAKKVVDMCCALKNACANYLRNRSLLEIFPSILSS</sequence>
<accession>A0A2T7PG03</accession>